<evidence type="ECO:0000313" key="6">
    <source>
        <dbReference type="EMBL" id="BBM86931.1"/>
    </source>
</evidence>
<dbReference type="SUPFAM" id="SSF69322">
    <property type="entry name" value="Tricorn protease domain 2"/>
    <property type="match status" value="1"/>
</dbReference>
<keyword evidence="4" id="KW-0472">Membrane</keyword>
<organism evidence="6 7">
    <name type="scientific">Uabimicrobium amorphum</name>
    <dbReference type="NCBI Taxonomy" id="2596890"/>
    <lineage>
        <taxon>Bacteria</taxon>
        <taxon>Pseudomonadati</taxon>
        <taxon>Planctomycetota</taxon>
        <taxon>Candidatus Uabimicrobiia</taxon>
        <taxon>Candidatus Uabimicrobiales</taxon>
        <taxon>Candidatus Uabimicrobiaceae</taxon>
        <taxon>Candidatus Uabimicrobium</taxon>
    </lineage>
</organism>
<evidence type="ECO:0000259" key="5">
    <source>
        <dbReference type="PROSITE" id="PS50011"/>
    </source>
</evidence>
<name>A0A5S9ISW0_UABAM</name>
<dbReference type="Gene3D" id="1.10.510.10">
    <property type="entry name" value="Transferase(Phosphotransferase) domain 1"/>
    <property type="match status" value="1"/>
</dbReference>
<keyword evidence="1 3" id="KW-0547">Nucleotide-binding</keyword>
<dbReference type="InterPro" id="IPR008271">
    <property type="entry name" value="Ser/Thr_kinase_AS"/>
</dbReference>
<keyword evidence="4" id="KW-1133">Transmembrane helix</keyword>
<sequence>MEKRKNMGDLLGLGLSDSFEISDSNVEASQFQQQFTIKPGQQIKQYSIIDKLGEGGMGVVYKAFDNHLQREVAIKILCGNKDFNKLLKEAKSIAQLNHPNIVQVYEVCDTYPYFFAMEFIDGVSLDQFIQQYGKKFQKQNYYREIAKIFSLVAIALGFAHKRGIIHRDLKPENIMLDSNLQPKVMDFGIAQVMNDKRETAEDNFAGTPMYMSPQQVKGVKLDKTTDIYSLGATLYEAITSREPFQGDSALNIMFQIVHSDPLVPRTINPEIPMDLQSICLKCLQKAPQRRYHSMRLLAKDLQNFLQLKPIAAKPPRKIEIVYKWMLRNKLTTMIALGCVSIIVLLSTYYIHNLKQALQKISTALHAKEEAQRERNYYLIGRYYEMVNRSVQQKEFSAAQRDLLELTNAYSQAKLGDAQQYLEYRFFKNKVAPYTEKLIADFGKETKIYHVGSTLLTVDGHGVIALHDKQRGMLKKKKEVHDVQAAYDSALSKDKKYIVLLCKKRLTVGSNYCLYIYDTTTLKKIVSQKLINTHKREYSLCRFYDEKSIVVAGKTIDLWQWRGKNVYEKYSHTSLSKETNHDMYNKVTSLDIHRVNKKLIFVYSGLLYEYSFTDDRLKKIPCMPDKYKVFCRYDQRQNVLFATHDGKMYRLNKRGEIIEFEKKDHFEINKIICRKDYIFASSKQGLIHIWNSTGKIYRTIATDVEPLHDFSVNKSRIFTNNMRLVYVYAMTPQENPFVVEEKKNYKYVSLAKDHFVYGDGFLKIVTRDLRTSTMQTTAYQSSYATYVPESGELCILAGALDTYQPVRYQKIDFRETYRQKSSQQFFRRFINGFIYRSSQKLYVYNKAAATTVWNLRTRDLLNETSAIERKSSVVSAALSPDERYMAFTFQRGSSIVVSDLQTKKKYSATIGFDVHRESKITFAVLQQKTYLILAIGSKIFVYDFDKLLQKQTQNVCMQKYKDSITSFTVVSGERLISMDSRGRVIVWNLANIEQSNLDRFLCELRGESAQIINDCVYSKKYNKLITVGSQVLIWDFN</sequence>
<evidence type="ECO:0000313" key="7">
    <source>
        <dbReference type="Proteomes" id="UP000326354"/>
    </source>
</evidence>
<dbReference type="PROSITE" id="PS00108">
    <property type="entry name" value="PROTEIN_KINASE_ST"/>
    <property type="match status" value="1"/>
</dbReference>
<dbReference type="PANTHER" id="PTHR24348">
    <property type="entry name" value="SERINE/THREONINE-PROTEIN KINASE UNC-51-RELATED"/>
    <property type="match status" value="1"/>
</dbReference>
<dbReference type="PROSITE" id="PS00107">
    <property type="entry name" value="PROTEIN_KINASE_ATP"/>
    <property type="match status" value="1"/>
</dbReference>
<keyword evidence="7" id="KW-1185">Reference proteome</keyword>
<feature type="binding site" evidence="3">
    <location>
        <position position="75"/>
    </location>
    <ligand>
        <name>ATP</name>
        <dbReference type="ChEBI" id="CHEBI:30616"/>
    </ligand>
</feature>
<dbReference type="RefSeq" id="WP_173013585.1">
    <property type="nucleotide sequence ID" value="NZ_JAZFBD010000083.1"/>
</dbReference>
<dbReference type="SUPFAM" id="SSF56112">
    <property type="entry name" value="Protein kinase-like (PK-like)"/>
    <property type="match status" value="1"/>
</dbReference>
<feature type="domain" description="Protein kinase" evidence="5">
    <location>
        <begin position="46"/>
        <end position="305"/>
    </location>
</feature>
<dbReference type="EMBL" id="AP019860">
    <property type="protein sequence ID" value="BBM86931.1"/>
    <property type="molecule type" value="Genomic_DNA"/>
</dbReference>
<dbReference type="PROSITE" id="PS50011">
    <property type="entry name" value="PROTEIN_KINASE_DOM"/>
    <property type="match status" value="1"/>
</dbReference>
<dbReference type="KEGG" id="uam:UABAM_05333"/>
<dbReference type="CDD" id="cd14014">
    <property type="entry name" value="STKc_PknB_like"/>
    <property type="match status" value="1"/>
</dbReference>
<dbReference type="GO" id="GO:0004674">
    <property type="term" value="F:protein serine/threonine kinase activity"/>
    <property type="evidence" value="ECO:0007669"/>
    <property type="project" value="InterPro"/>
</dbReference>
<accession>A0A5S9ISW0</accession>
<keyword evidence="2 3" id="KW-0067">ATP-binding</keyword>
<gene>
    <name evidence="6" type="ORF">UABAM_05333</name>
</gene>
<keyword evidence="6" id="KW-0418">Kinase</keyword>
<dbReference type="InterPro" id="IPR045269">
    <property type="entry name" value="Atg1-like"/>
</dbReference>
<dbReference type="InterPro" id="IPR017441">
    <property type="entry name" value="Protein_kinase_ATP_BS"/>
</dbReference>
<dbReference type="Proteomes" id="UP000326354">
    <property type="component" value="Chromosome"/>
</dbReference>
<feature type="transmembrane region" description="Helical" evidence="4">
    <location>
        <begin position="330"/>
        <end position="350"/>
    </location>
</feature>
<dbReference type="InterPro" id="IPR011009">
    <property type="entry name" value="Kinase-like_dom_sf"/>
</dbReference>
<keyword evidence="6" id="KW-0808">Transferase</keyword>
<evidence type="ECO:0000256" key="2">
    <source>
        <dbReference type="ARBA" id="ARBA00022840"/>
    </source>
</evidence>
<reference evidence="6 7" key="1">
    <citation type="submission" date="2019-08" db="EMBL/GenBank/DDBJ databases">
        <title>Complete genome sequence of Candidatus Uab amorphum.</title>
        <authorList>
            <person name="Shiratori T."/>
            <person name="Suzuki S."/>
            <person name="Kakizawa Y."/>
            <person name="Ishida K."/>
        </authorList>
    </citation>
    <scope>NUCLEOTIDE SEQUENCE [LARGE SCALE GENOMIC DNA]</scope>
    <source>
        <strain evidence="6 7">SRT547</strain>
    </source>
</reference>
<dbReference type="SMART" id="SM00220">
    <property type="entry name" value="S_TKc"/>
    <property type="match status" value="1"/>
</dbReference>
<dbReference type="InterPro" id="IPR000719">
    <property type="entry name" value="Prot_kinase_dom"/>
</dbReference>
<evidence type="ECO:0000256" key="1">
    <source>
        <dbReference type="ARBA" id="ARBA00022741"/>
    </source>
</evidence>
<dbReference type="InterPro" id="IPR015943">
    <property type="entry name" value="WD40/YVTN_repeat-like_dom_sf"/>
</dbReference>
<evidence type="ECO:0000256" key="3">
    <source>
        <dbReference type="PROSITE-ProRule" id="PRU10141"/>
    </source>
</evidence>
<keyword evidence="4" id="KW-0812">Transmembrane</keyword>
<evidence type="ECO:0000256" key="4">
    <source>
        <dbReference type="SAM" id="Phobius"/>
    </source>
</evidence>
<dbReference type="Gene3D" id="3.30.200.20">
    <property type="entry name" value="Phosphorylase Kinase, domain 1"/>
    <property type="match status" value="1"/>
</dbReference>
<dbReference type="Pfam" id="PF00069">
    <property type="entry name" value="Pkinase"/>
    <property type="match status" value="1"/>
</dbReference>
<protein>
    <submittedName>
        <fullName evidence="6">Protein kinase</fullName>
    </submittedName>
</protein>
<dbReference type="GO" id="GO:0005524">
    <property type="term" value="F:ATP binding"/>
    <property type="evidence" value="ECO:0007669"/>
    <property type="project" value="UniProtKB-UniRule"/>
</dbReference>
<dbReference type="Gene3D" id="2.130.10.10">
    <property type="entry name" value="YVTN repeat-like/Quinoprotein amine dehydrogenase"/>
    <property type="match status" value="2"/>
</dbReference>
<dbReference type="AlphaFoldDB" id="A0A5S9ISW0"/>
<proteinExistence type="predicted"/>
<dbReference type="GO" id="GO:0005737">
    <property type="term" value="C:cytoplasm"/>
    <property type="evidence" value="ECO:0007669"/>
    <property type="project" value="TreeGrafter"/>
</dbReference>